<dbReference type="EMBL" id="JARIHO010000012">
    <property type="protein sequence ID" value="KAJ7352135.1"/>
    <property type="molecule type" value="Genomic_DNA"/>
</dbReference>
<dbReference type="AlphaFoldDB" id="A0AAD7A8G7"/>
<keyword evidence="1" id="KW-0472">Membrane</keyword>
<evidence type="ECO:0000256" key="1">
    <source>
        <dbReference type="SAM" id="Phobius"/>
    </source>
</evidence>
<feature type="transmembrane region" description="Helical" evidence="1">
    <location>
        <begin position="236"/>
        <end position="260"/>
    </location>
</feature>
<reference evidence="2" key="1">
    <citation type="submission" date="2023-03" db="EMBL/GenBank/DDBJ databases">
        <title>Massive genome expansion in bonnet fungi (Mycena s.s.) driven by repeated elements and novel gene families across ecological guilds.</title>
        <authorList>
            <consortium name="Lawrence Berkeley National Laboratory"/>
            <person name="Harder C.B."/>
            <person name="Miyauchi S."/>
            <person name="Viragh M."/>
            <person name="Kuo A."/>
            <person name="Thoen E."/>
            <person name="Andreopoulos B."/>
            <person name="Lu D."/>
            <person name="Skrede I."/>
            <person name="Drula E."/>
            <person name="Henrissat B."/>
            <person name="Morin E."/>
            <person name="Kohler A."/>
            <person name="Barry K."/>
            <person name="LaButti K."/>
            <person name="Morin E."/>
            <person name="Salamov A."/>
            <person name="Lipzen A."/>
            <person name="Mereny Z."/>
            <person name="Hegedus B."/>
            <person name="Baldrian P."/>
            <person name="Stursova M."/>
            <person name="Weitz H."/>
            <person name="Taylor A."/>
            <person name="Grigoriev I.V."/>
            <person name="Nagy L.G."/>
            <person name="Martin F."/>
            <person name="Kauserud H."/>
        </authorList>
    </citation>
    <scope>NUCLEOTIDE SEQUENCE</scope>
    <source>
        <strain evidence="2">CBHHK002</strain>
    </source>
</reference>
<gene>
    <name evidence="2" type="ORF">DFH08DRAFT_990266</name>
</gene>
<proteinExistence type="predicted"/>
<evidence type="ECO:0000313" key="3">
    <source>
        <dbReference type="Proteomes" id="UP001218218"/>
    </source>
</evidence>
<keyword evidence="1" id="KW-0812">Transmembrane</keyword>
<organism evidence="2 3">
    <name type="scientific">Mycena albidolilacea</name>
    <dbReference type="NCBI Taxonomy" id="1033008"/>
    <lineage>
        <taxon>Eukaryota</taxon>
        <taxon>Fungi</taxon>
        <taxon>Dikarya</taxon>
        <taxon>Basidiomycota</taxon>
        <taxon>Agaricomycotina</taxon>
        <taxon>Agaricomycetes</taxon>
        <taxon>Agaricomycetidae</taxon>
        <taxon>Agaricales</taxon>
        <taxon>Marasmiineae</taxon>
        <taxon>Mycenaceae</taxon>
        <taxon>Mycena</taxon>
    </lineage>
</organism>
<keyword evidence="3" id="KW-1185">Reference proteome</keyword>
<comment type="caution">
    <text evidence="2">The sequence shown here is derived from an EMBL/GenBank/DDBJ whole genome shotgun (WGS) entry which is preliminary data.</text>
</comment>
<protein>
    <submittedName>
        <fullName evidence="2">Uncharacterized protein</fullName>
    </submittedName>
</protein>
<sequence>MIGKHALMAWGERDAEVTGVRDLEPKPVPGIFMEGRPETEGKRQVRVRLVPRPAILVYGHPRGRKLLTNPPTSPLTGPLRIHCMESGVTKIPGPVRGTSACVQVSQFTILVVVQNINGQAVENTTLPGPPSFGSSAMSHHTHPGISGMFYSPLKWDAASQTCWYNNADQEARFRWLMGIQTSWIITFAMGEVSAFLIILGYLVTHEQQIHLLRCPAHTEAMYSEGAGSTILKFRNIILRIGLYPLVLCMFNLTGAVINLYESHLGVCARRPLIYGLLAATDLGYRLSTIVDIPPHETCPYNSGALHNDCAQQEQMRAAHESSTAPERDLGMGKRWRPYLGHDTNLHRPYQRLT</sequence>
<dbReference type="Proteomes" id="UP001218218">
    <property type="component" value="Unassembled WGS sequence"/>
</dbReference>
<accession>A0AAD7A8G7</accession>
<keyword evidence="1" id="KW-1133">Transmembrane helix</keyword>
<evidence type="ECO:0000313" key="2">
    <source>
        <dbReference type="EMBL" id="KAJ7352135.1"/>
    </source>
</evidence>
<name>A0AAD7A8G7_9AGAR</name>
<feature type="transmembrane region" description="Helical" evidence="1">
    <location>
        <begin position="182"/>
        <end position="203"/>
    </location>
</feature>